<evidence type="ECO:0000313" key="2">
    <source>
        <dbReference type="EMBL" id="QXN91068.1"/>
    </source>
</evidence>
<organism evidence="2 3">
    <name type="scientific">Nocardia iowensis</name>
    <dbReference type="NCBI Taxonomy" id="204891"/>
    <lineage>
        <taxon>Bacteria</taxon>
        <taxon>Bacillati</taxon>
        <taxon>Actinomycetota</taxon>
        <taxon>Actinomycetes</taxon>
        <taxon>Mycobacteriales</taxon>
        <taxon>Nocardiaceae</taxon>
        <taxon>Nocardia</taxon>
    </lineage>
</organism>
<dbReference type="RefSeq" id="WP_218471928.1">
    <property type="nucleotide sequence ID" value="NZ_BAABJN010000012.1"/>
</dbReference>
<proteinExistence type="predicted"/>
<dbReference type="EMBL" id="CP078145">
    <property type="protein sequence ID" value="QXN91068.1"/>
    <property type="molecule type" value="Genomic_DNA"/>
</dbReference>
<sequence>MKGWITLTAVELGLVVLGLVAAVLSWRNGIQTTTFAAMGEAPEFVATRYVAPWLVLATVLFAIAGVLAIDAVTRVVRRRQSR</sequence>
<accession>A0ABX8RN58</accession>
<dbReference type="Proteomes" id="UP000694257">
    <property type="component" value="Chromosome"/>
</dbReference>
<protein>
    <submittedName>
        <fullName evidence="2">Uncharacterized protein</fullName>
    </submittedName>
</protein>
<keyword evidence="1" id="KW-0812">Transmembrane</keyword>
<evidence type="ECO:0000313" key="3">
    <source>
        <dbReference type="Proteomes" id="UP000694257"/>
    </source>
</evidence>
<reference evidence="2 3" key="1">
    <citation type="submission" date="2021-07" db="EMBL/GenBank/DDBJ databases">
        <title>Whole Genome Sequence of Nocardia Iowensis.</title>
        <authorList>
            <person name="Lamm A."/>
            <person name="Collins-Fairclough A.M."/>
            <person name="Bunk B."/>
            <person name="Sproer C."/>
        </authorList>
    </citation>
    <scope>NUCLEOTIDE SEQUENCE [LARGE SCALE GENOMIC DNA]</scope>
    <source>
        <strain evidence="2 3">NRRL 5646</strain>
    </source>
</reference>
<gene>
    <name evidence="2" type="ORF">KV110_37965</name>
</gene>
<feature type="transmembrane region" description="Helical" evidence="1">
    <location>
        <begin position="12"/>
        <end position="30"/>
    </location>
</feature>
<name>A0ABX8RN58_NOCIO</name>
<keyword evidence="1" id="KW-0472">Membrane</keyword>
<keyword evidence="1" id="KW-1133">Transmembrane helix</keyword>
<keyword evidence="3" id="KW-1185">Reference proteome</keyword>
<feature type="transmembrane region" description="Helical" evidence="1">
    <location>
        <begin position="50"/>
        <end position="72"/>
    </location>
</feature>
<evidence type="ECO:0000256" key="1">
    <source>
        <dbReference type="SAM" id="Phobius"/>
    </source>
</evidence>